<evidence type="ECO:0000256" key="1">
    <source>
        <dbReference type="SAM" id="MobiDB-lite"/>
    </source>
</evidence>
<sequence length="1247" mass="139767">MPPRGSGGAALSETDFEFDAERKHVECRTCKAVKPPGETERRDWILVRNGARHLEEMKHKQAIAQLKDAQRLRLQLDRERRASAAPVSVPICVAQIPPPIPIRSEPRAGPSAAELEMWADYELSGASFSAGDVAEDPKAMYDRLARQADVFGILDPEGTAMRLGFGGDEGLIEDVLGIQEEDDFLAEIMANAASEIQADLAGVEREGNPWFPYPNKTTFLLNIVDNMPRLRVSNSLMRVFLWILQESGAKNVPSFDRLRKVQKQIREEYGIPNIPCKSAFGNIFYMNDPRAIIAQDWANPAVRAQIRVYPEIPEDGVVREIWHAMKWRKDMDLDALSPMYDAGNQHYYVNELARFKNGDFVIPVRWLTFRGKVHADAFAVRMQDGFATIDDSKTVLIAADNLGSNYFDLEQSSSIPKWSAQTWESGRVEIMPNPKREIAGGDPLYVSFVDFFGDDVSGNRSKSWNKHLNSYMTHRNLPRKLLQQEFHVHFVSTSPHASIAEQFQEFKNIVESTSSDPVRVKDESGKTTRFCLHCNCAPSDNPMQSEICGHIGGKGNKFCRKCHVGGTQEDKAKPDGYHALFEAGELRTKEHTLGELQKQVDAACGGVAKRVQELQTETGVKDVYTQHWIDALLLRFADLRRESPERSEAAIKRELIQWTHDNNDKLYSPFLTLKGFDPAKDTPVELLHTILLGVVKYVWHISHKAWPAEKKKTYSIRLQATDTAGLSIHAIRANYIMQYAGSLIGRQFKTIIQTAAFDVHDLTTEDQYIAWKASGELSALLWGPEIRDMAQHLRDLRVAAGNVLDIVAKIDPSKMMTKIKYHLLAHVDIDVLRFGPLVGVATEIFECFNAVFRYCSIYSNHLAPSRDIAIQLGRQETVKHQLTGGRWLSKQTGEWHTAGAGVRGFIEHHPILQRLVGWTTEKPLIPGQTKLAPLKQARVRVSEFLKKTAAAHALNFGEYDANSEWWKCKSVISASLDECSAGTWVFSNSGSDMQDPDSVICGRIVDVLCNSGSGKSNEAIVILELFQLLGARHPLYGMPVLSRRDGEATFTIVPAKASSNIRFNFNTQHDCYTAKCAGTGVRRIMQERVESERTENFLVHNKLDRFIINMHAFHNAHLLRATIGRDLWAPIPLFDDRKAKHDDFSAQLRDTRAARSSKRKGKADSQIERPRKRGRPPKVGTAPKKSRARTVTAGAARAAAATAAMLNPANSLVAGRPKGRLYVQNVREGLEGHQSRRAVSQVSQILI</sequence>
<dbReference type="PANTHER" id="PTHR31912">
    <property type="entry name" value="IP13529P"/>
    <property type="match status" value="1"/>
</dbReference>
<comment type="caution">
    <text evidence="2">The sequence shown here is derived from an EMBL/GenBank/DDBJ whole genome shotgun (WGS) entry which is preliminary data.</text>
</comment>
<keyword evidence="3" id="KW-1185">Reference proteome</keyword>
<dbReference type="PANTHER" id="PTHR31912:SF34">
    <property type="entry name" value="NOTOCHORD-RELATED PROTEIN"/>
    <property type="match status" value="1"/>
</dbReference>
<proteinExistence type="predicted"/>
<name>A0AAD6UWH1_9AGAR</name>
<dbReference type="AlphaFoldDB" id="A0AAD6UWH1"/>
<protein>
    <submittedName>
        <fullName evidence="2">Uncharacterized protein</fullName>
    </submittedName>
</protein>
<evidence type="ECO:0000313" key="2">
    <source>
        <dbReference type="EMBL" id="KAJ7195190.1"/>
    </source>
</evidence>
<dbReference type="Proteomes" id="UP001219525">
    <property type="component" value="Unassembled WGS sequence"/>
</dbReference>
<reference evidence="2" key="1">
    <citation type="submission" date="2023-03" db="EMBL/GenBank/DDBJ databases">
        <title>Massive genome expansion in bonnet fungi (Mycena s.s.) driven by repeated elements and novel gene families across ecological guilds.</title>
        <authorList>
            <consortium name="Lawrence Berkeley National Laboratory"/>
            <person name="Harder C.B."/>
            <person name="Miyauchi S."/>
            <person name="Viragh M."/>
            <person name="Kuo A."/>
            <person name="Thoen E."/>
            <person name="Andreopoulos B."/>
            <person name="Lu D."/>
            <person name="Skrede I."/>
            <person name="Drula E."/>
            <person name="Henrissat B."/>
            <person name="Morin E."/>
            <person name="Kohler A."/>
            <person name="Barry K."/>
            <person name="LaButti K."/>
            <person name="Morin E."/>
            <person name="Salamov A."/>
            <person name="Lipzen A."/>
            <person name="Mereny Z."/>
            <person name="Hegedus B."/>
            <person name="Baldrian P."/>
            <person name="Stursova M."/>
            <person name="Weitz H."/>
            <person name="Taylor A."/>
            <person name="Grigoriev I.V."/>
            <person name="Nagy L.G."/>
            <person name="Martin F."/>
            <person name="Kauserud H."/>
        </authorList>
    </citation>
    <scope>NUCLEOTIDE SEQUENCE</scope>
    <source>
        <strain evidence="2">9144</strain>
    </source>
</reference>
<gene>
    <name evidence="2" type="ORF">GGX14DRAFT_537297</name>
</gene>
<evidence type="ECO:0000313" key="3">
    <source>
        <dbReference type="Proteomes" id="UP001219525"/>
    </source>
</evidence>
<accession>A0AAD6UWH1</accession>
<dbReference type="EMBL" id="JARJCW010000092">
    <property type="protein sequence ID" value="KAJ7195190.1"/>
    <property type="molecule type" value="Genomic_DNA"/>
</dbReference>
<organism evidence="2 3">
    <name type="scientific">Mycena pura</name>
    <dbReference type="NCBI Taxonomy" id="153505"/>
    <lineage>
        <taxon>Eukaryota</taxon>
        <taxon>Fungi</taxon>
        <taxon>Dikarya</taxon>
        <taxon>Basidiomycota</taxon>
        <taxon>Agaricomycotina</taxon>
        <taxon>Agaricomycetes</taxon>
        <taxon>Agaricomycetidae</taxon>
        <taxon>Agaricales</taxon>
        <taxon>Marasmiineae</taxon>
        <taxon>Mycenaceae</taxon>
        <taxon>Mycena</taxon>
    </lineage>
</organism>
<feature type="region of interest" description="Disordered" evidence="1">
    <location>
        <begin position="1145"/>
        <end position="1193"/>
    </location>
</feature>